<feature type="transmembrane region" description="Helical" evidence="2">
    <location>
        <begin position="154"/>
        <end position="173"/>
    </location>
</feature>
<sequence>MIRNPQQIKLMALGLPCVPANGGGESSSASNTTTTNADPRNNVGSGVGATASSGGTVTLNVSQLDGGAIAAAFGLGHDALAGIEQFGTASMSASSHTAELAINGMLTDSANTQKAYADAAQAAIQAAKDASAYGDANSSITAAYQDTKTSNVRTLMIGALIVVGLAVSMPLIAKEV</sequence>
<dbReference type="AlphaFoldDB" id="B1T392"/>
<evidence type="ECO:0000313" key="4">
    <source>
        <dbReference type="Proteomes" id="UP000004814"/>
    </source>
</evidence>
<dbReference type="Proteomes" id="UP000004814">
    <property type="component" value="Unassembled WGS sequence"/>
</dbReference>
<feature type="region of interest" description="Disordered" evidence="1">
    <location>
        <begin position="23"/>
        <end position="49"/>
    </location>
</feature>
<comment type="caution">
    <text evidence="3">The sequence shown here is derived from an EMBL/GenBank/DDBJ whole genome shotgun (WGS) entry which is preliminary data.</text>
</comment>
<proteinExistence type="predicted"/>
<accession>B1T392</accession>
<keyword evidence="2" id="KW-1133">Transmembrane helix</keyword>
<dbReference type="RefSeq" id="WP_006758209.1">
    <property type="nucleotide sequence ID" value="NZ_ABLK01000055.1"/>
</dbReference>
<reference evidence="3 4" key="1">
    <citation type="submission" date="2008-03" db="EMBL/GenBank/DDBJ databases">
        <title>Sequencing of the draft genome and assembly of Burkholderia ambifaria MEX-5.</title>
        <authorList>
            <consortium name="US DOE Joint Genome Institute (JGI-PGF)"/>
            <person name="Copeland A."/>
            <person name="Lucas S."/>
            <person name="Lapidus A."/>
            <person name="Glavina del Rio T."/>
            <person name="Dalin E."/>
            <person name="Tice H."/>
            <person name="Bruce D."/>
            <person name="Goodwin L."/>
            <person name="Pitluck S."/>
            <person name="Larimer F."/>
            <person name="Land M.L."/>
            <person name="Hauser L."/>
            <person name="Tiedje J."/>
            <person name="Richardson P."/>
        </authorList>
    </citation>
    <scope>NUCLEOTIDE SEQUENCE [LARGE SCALE GENOMIC DNA]</scope>
    <source>
        <strain evidence="3 4">MEX-5</strain>
    </source>
</reference>
<evidence type="ECO:0000313" key="3">
    <source>
        <dbReference type="EMBL" id="EDT41990.1"/>
    </source>
</evidence>
<evidence type="ECO:0000256" key="2">
    <source>
        <dbReference type="SAM" id="Phobius"/>
    </source>
</evidence>
<organism evidence="3 4">
    <name type="scientific">Burkholderia ambifaria MEX-5</name>
    <dbReference type="NCBI Taxonomy" id="396597"/>
    <lineage>
        <taxon>Bacteria</taxon>
        <taxon>Pseudomonadati</taxon>
        <taxon>Pseudomonadota</taxon>
        <taxon>Betaproteobacteria</taxon>
        <taxon>Burkholderiales</taxon>
        <taxon>Burkholderiaceae</taxon>
        <taxon>Burkholderia</taxon>
        <taxon>Burkholderia cepacia complex</taxon>
    </lineage>
</organism>
<keyword evidence="2" id="KW-0472">Membrane</keyword>
<keyword evidence="2" id="KW-0812">Transmembrane</keyword>
<name>B1T392_9BURK</name>
<dbReference type="EMBL" id="ABLK01000055">
    <property type="protein sequence ID" value="EDT41990.1"/>
    <property type="molecule type" value="Genomic_DNA"/>
</dbReference>
<dbReference type="PATRIC" id="fig|396597.7.peg.5931"/>
<gene>
    <name evidence="3" type="ORF">BamMEX5DRAFT_2258</name>
</gene>
<feature type="compositionally biased region" description="Low complexity" evidence="1">
    <location>
        <begin position="26"/>
        <end position="37"/>
    </location>
</feature>
<evidence type="ECO:0000256" key="1">
    <source>
        <dbReference type="SAM" id="MobiDB-lite"/>
    </source>
</evidence>
<protein>
    <submittedName>
        <fullName evidence="3">Uncharacterized protein</fullName>
    </submittedName>
</protein>